<evidence type="ECO:0000256" key="4">
    <source>
        <dbReference type="ARBA" id="ARBA00022801"/>
    </source>
</evidence>
<dbReference type="GO" id="GO:0004185">
    <property type="term" value="F:serine-type carboxypeptidase activity"/>
    <property type="evidence" value="ECO:0007669"/>
    <property type="project" value="InterPro"/>
</dbReference>
<evidence type="ECO:0000313" key="7">
    <source>
        <dbReference type="EMBL" id="TCD62999.1"/>
    </source>
</evidence>
<dbReference type="SUPFAM" id="SSF53474">
    <property type="entry name" value="alpha/beta-Hydrolases"/>
    <property type="match status" value="1"/>
</dbReference>
<protein>
    <submittedName>
        <fullName evidence="7">Uncharacterized protein</fullName>
    </submittedName>
</protein>
<dbReference type="GO" id="GO:0006508">
    <property type="term" value="P:proteolysis"/>
    <property type="evidence" value="ECO:0007669"/>
    <property type="project" value="UniProtKB-KW"/>
</dbReference>
<feature type="signal peptide" evidence="6">
    <location>
        <begin position="1"/>
        <end position="21"/>
    </location>
</feature>
<keyword evidence="5" id="KW-0325">Glycoprotein</keyword>
<feature type="chain" id="PRO_5020750499" evidence="6">
    <location>
        <begin position="22"/>
        <end position="139"/>
    </location>
</feature>
<dbReference type="Gene3D" id="3.40.50.1820">
    <property type="entry name" value="alpha/beta hydrolase"/>
    <property type="match status" value="1"/>
</dbReference>
<keyword evidence="6" id="KW-0732">Signal</keyword>
<dbReference type="AlphaFoldDB" id="A0A4R0REJ8"/>
<dbReference type="EMBL" id="RWJN01000329">
    <property type="protein sequence ID" value="TCD62999.1"/>
    <property type="molecule type" value="Genomic_DNA"/>
</dbReference>
<evidence type="ECO:0000256" key="3">
    <source>
        <dbReference type="ARBA" id="ARBA00022670"/>
    </source>
</evidence>
<evidence type="ECO:0000313" key="8">
    <source>
        <dbReference type="Proteomes" id="UP000292702"/>
    </source>
</evidence>
<keyword evidence="2" id="KW-0121">Carboxypeptidase</keyword>
<keyword evidence="8" id="KW-1185">Reference proteome</keyword>
<comment type="caution">
    <text evidence="7">The sequence shown here is derived from an EMBL/GenBank/DDBJ whole genome shotgun (WGS) entry which is preliminary data.</text>
</comment>
<feature type="non-terminal residue" evidence="7">
    <location>
        <position position="139"/>
    </location>
</feature>
<accession>A0A4R0REJ8</accession>
<dbReference type="STRING" id="92696.A0A4R0REJ8"/>
<comment type="similarity">
    <text evidence="1">Belongs to the peptidase S10 family.</text>
</comment>
<gene>
    <name evidence="7" type="ORF">EIP91_006091</name>
</gene>
<keyword evidence="4" id="KW-0378">Hydrolase</keyword>
<evidence type="ECO:0000256" key="1">
    <source>
        <dbReference type="ARBA" id="ARBA00009431"/>
    </source>
</evidence>
<organism evidence="7 8">
    <name type="scientific">Steccherinum ochraceum</name>
    <dbReference type="NCBI Taxonomy" id="92696"/>
    <lineage>
        <taxon>Eukaryota</taxon>
        <taxon>Fungi</taxon>
        <taxon>Dikarya</taxon>
        <taxon>Basidiomycota</taxon>
        <taxon>Agaricomycotina</taxon>
        <taxon>Agaricomycetes</taxon>
        <taxon>Polyporales</taxon>
        <taxon>Steccherinaceae</taxon>
        <taxon>Steccherinum</taxon>
    </lineage>
</organism>
<evidence type="ECO:0000256" key="5">
    <source>
        <dbReference type="ARBA" id="ARBA00023180"/>
    </source>
</evidence>
<dbReference type="Proteomes" id="UP000292702">
    <property type="component" value="Unassembled WGS sequence"/>
</dbReference>
<dbReference type="OrthoDB" id="2799673at2759"/>
<dbReference type="InterPro" id="IPR001563">
    <property type="entry name" value="Peptidase_S10"/>
</dbReference>
<evidence type="ECO:0000256" key="6">
    <source>
        <dbReference type="SAM" id="SignalP"/>
    </source>
</evidence>
<reference evidence="7 8" key="1">
    <citation type="submission" date="2018-11" db="EMBL/GenBank/DDBJ databases">
        <title>Genome assembly of Steccherinum ochraceum LE-BIN_3174, the white-rot fungus of the Steccherinaceae family (The Residual Polyporoid clade, Polyporales, Basidiomycota).</title>
        <authorList>
            <person name="Fedorova T.V."/>
            <person name="Glazunova O.A."/>
            <person name="Landesman E.O."/>
            <person name="Moiseenko K.V."/>
            <person name="Psurtseva N.V."/>
            <person name="Savinova O.S."/>
            <person name="Shakhova N.V."/>
            <person name="Tyazhelova T.V."/>
            <person name="Vasina D.V."/>
        </authorList>
    </citation>
    <scope>NUCLEOTIDE SEQUENCE [LARGE SCALE GENOMIC DNA]</scope>
    <source>
        <strain evidence="7 8">LE-BIN_3174</strain>
    </source>
</reference>
<dbReference type="InterPro" id="IPR029058">
    <property type="entry name" value="AB_hydrolase_fold"/>
</dbReference>
<dbReference type="Pfam" id="PF00450">
    <property type="entry name" value="Peptidase_S10"/>
    <property type="match status" value="1"/>
</dbReference>
<keyword evidence="3" id="KW-0645">Protease</keyword>
<name>A0A4R0REJ8_9APHY</name>
<sequence length="139" mass="15230">MLSKVFAGLFVVGLSSVLALGQSSQQTTFRASNLEGYDSGLFSPFEDLKLLSTSEFTTLGHPAFPKYSVRIKKSTDFCDGTVSAYTGYIDVEARHLFFSFFESRNDPDTDDVIFWTNGGPGCSSSIGLFMELAYSLLTI</sequence>
<evidence type="ECO:0000256" key="2">
    <source>
        <dbReference type="ARBA" id="ARBA00022645"/>
    </source>
</evidence>
<proteinExistence type="inferred from homology"/>